<dbReference type="GO" id="GO:0098609">
    <property type="term" value="P:cell-cell adhesion"/>
    <property type="evidence" value="ECO:0007669"/>
    <property type="project" value="TreeGrafter"/>
</dbReference>
<keyword evidence="1" id="KW-0433">Leucine-rich repeat</keyword>
<dbReference type="PROSITE" id="PS50106">
    <property type="entry name" value="PDZ"/>
    <property type="match status" value="2"/>
</dbReference>
<dbReference type="InterPro" id="IPR001611">
    <property type="entry name" value="Leu-rich_rpt"/>
</dbReference>
<dbReference type="GO" id="GO:0005912">
    <property type="term" value="C:adherens junction"/>
    <property type="evidence" value="ECO:0007669"/>
    <property type="project" value="TreeGrafter"/>
</dbReference>
<feature type="compositionally biased region" description="Acidic residues" evidence="3">
    <location>
        <begin position="447"/>
        <end position="458"/>
    </location>
</feature>
<dbReference type="InterPro" id="IPR003591">
    <property type="entry name" value="Leu-rich_rpt_typical-subtyp"/>
</dbReference>
<dbReference type="STRING" id="451379.A0A0N5API2"/>
<dbReference type="GO" id="GO:0043113">
    <property type="term" value="P:receptor clustering"/>
    <property type="evidence" value="ECO:0007669"/>
    <property type="project" value="TreeGrafter"/>
</dbReference>
<evidence type="ECO:0000313" key="6">
    <source>
        <dbReference type="WBParaSite" id="SMUV_0000655901-mRNA-1"/>
    </source>
</evidence>
<dbReference type="PANTHER" id="PTHR23119:SF44">
    <property type="entry name" value="PROTEIN LAP4"/>
    <property type="match status" value="1"/>
</dbReference>
<dbReference type="WBParaSite" id="SMUV_0000655901-mRNA-1">
    <property type="protein sequence ID" value="SMUV_0000655901-mRNA-1"/>
    <property type="gene ID" value="SMUV_0000655901"/>
</dbReference>
<feature type="domain" description="PDZ" evidence="4">
    <location>
        <begin position="677"/>
        <end position="757"/>
    </location>
</feature>
<keyword evidence="2" id="KW-0677">Repeat</keyword>
<sequence length="1063" mass="118367">MPLFSCIPLGCRGGVDVIDRTQCSLEEIPSEVERSAHTLEELYLDCNQISEISEKLARCRKLRTLSLAQNKLLRVPSFIGCLKSLEELHLEDNELTDLPVELEDCTNLQILDLRLNLFLRLPDVISRIDSLTQLYLFETSLTQLPADIGCLQNLRCLDVRENQLRVLPPSICDLKNLKQLDVGRNELLLLPMGIGVSESLEELYADHNLLNAIPDSVVDCHLLRVLDISENDILSLPEELGELTELVELNISENRITSLPNSISRLKKLSILKADSNGIAILTTAIGSCTALRELYLSNNQLTNVPSALGNLELLTLLTLHENRLTEIPSTIGNCKRLSILTLRSNQLKELPLEIGRLVNLTVLDLCDNQLVFLPFTTTVLSNLRALWLSVDQAVPRVPLTVTLDPVTRVKVLTCYLLPQGSPHEEAAANIGGRQKRTDGTVHFGEEGEDEAEEEPEETTFVRRGTPHPKPRTRVGLRRQSIDGHFIPHNSEEEKHQTLSLRRKSVGDTPNSATTVAVSNFDEPIIFEEEKKQENCVSAKSSVNEEIRKAIDNTNIKPAGLEEHKVLIQKSDSTGFELTMAGGLGSEPIYEESDNGLFISKISEGGPAETAGLFCRDKITVINDVSVLNERHKDAVGLVQKSDVLELTVLREVSGSENLLGEKLNEHLNGYLVEYISATVQRDTEGYLGFDINLINENSSTRQFVVTNIKNADSVLQRDDRIISINGVDIKNMSLQEVEQMIKESGKNECYLTVQRQNAPNKEACSCNVNNCNEVDGDIAPECSQPNFAEKTTTFAVDEADKKLKATEAEQKECQEGSNTNAKIRKVPPVAPKPKGFKLHNPLYMLVPDKQLDDANNAEPSKLAFSSKIKKFESATQSGIVRTMERDAIPAKKPLVSEHDIMKMKEEEQKKAEQYKGCLLSALDDDISETTFNDFMDIRNLSFRSVNFDLSSAARKKKSEFQMEKAASLALGNCQGISDYIAEFEKRQKWRQARYKSLEGPSTKTDTVTGQVREINNSLGMVAEDANQERYSQKNKYIENGAKQSSVERLINGSTNSKTLGVS</sequence>
<dbReference type="SMART" id="SM00369">
    <property type="entry name" value="LRR_TYP"/>
    <property type="match status" value="10"/>
</dbReference>
<evidence type="ECO:0000313" key="5">
    <source>
        <dbReference type="Proteomes" id="UP000046393"/>
    </source>
</evidence>
<dbReference type="InterPro" id="IPR001478">
    <property type="entry name" value="PDZ"/>
</dbReference>
<dbReference type="GO" id="GO:0019901">
    <property type="term" value="F:protein kinase binding"/>
    <property type="evidence" value="ECO:0007669"/>
    <property type="project" value="TreeGrafter"/>
</dbReference>
<evidence type="ECO:0000256" key="1">
    <source>
        <dbReference type="ARBA" id="ARBA00022614"/>
    </source>
</evidence>
<dbReference type="PANTHER" id="PTHR23119">
    <property type="entry name" value="DISCS LARGE"/>
    <property type="match status" value="1"/>
</dbReference>
<dbReference type="SMART" id="SM00365">
    <property type="entry name" value="LRR_SD22"/>
    <property type="match status" value="6"/>
</dbReference>
<dbReference type="SUPFAM" id="SSF50156">
    <property type="entry name" value="PDZ domain-like"/>
    <property type="match status" value="2"/>
</dbReference>
<dbReference type="InterPro" id="IPR036034">
    <property type="entry name" value="PDZ_sf"/>
</dbReference>
<dbReference type="AlphaFoldDB" id="A0A0N5API2"/>
<feature type="region of interest" description="Disordered" evidence="3">
    <location>
        <begin position="445"/>
        <end position="474"/>
    </location>
</feature>
<dbReference type="Gene3D" id="2.30.42.10">
    <property type="match status" value="2"/>
</dbReference>
<dbReference type="SUPFAM" id="SSF52058">
    <property type="entry name" value="L domain-like"/>
    <property type="match status" value="2"/>
</dbReference>
<evidence type="ECO:0000256" key="2">
    <source>
        <dbReference type="ARBA" id="ARBA00022737"/>
    </source>
</evidence>
<dbReference type="Gene3D" id="3.80.10.10">
    <property type="entry name" value="Ribonuclease Inhibitor"/>
    <property type="match status" value="3"/>
</dbReference>
<dbReference type="InterPro" id="IPR055414">
    <property type="entry name" value="LRR_R13L4/SHOC2-like"/>
</dbReference>
<proteinExistence type="predicted"/>
<dbReference type="GO" id="GO:0014069">
    <property type="term" value="C:postsynaptic density"/>
    <property type="evidence" value="ECO:0007669"/>
    <property type="project" value="TreeGrafter"/>
</dbReference>
<feature type="compositionally biased region" description="Basic residues" evidence="3">
    <location>
        <begin position="465"/>
        <end position="474"/>
    </location>
</feature>
<dbReference type="SMART" id="SM00228">
    <property type="entry name" value="PDZ"/>
    <property type="match status" value="2"/>
</dbReference>
<dbReference type="GO" id="GO:0016323">
    <property type="term" value="C:basolateral plasma membrane"/>
    <property type="evidence" value="ECO:0007669"/>
    <property type="project" value="TreeGrafter"/>
</dbReference>
<dbReference type="GO" id="GO:0098968">
    <property type="term" value="P:neurotransmitter receptor transport postsynaptic membrane to endosome"/>
    <property type="evidence" value="ECO:0007669"/>
    <property type="project" value="TreeGrafter"/>
</dbReference>
<evidence type="ECO:0000256" key="3">
    <source>
        <dbReference type="SAM" id="MobiDB-lite"/>
    </source>
</evidence>
<feature type="domain" description="PDZ" evidence="4">
    <location>
        <begin position="565"/>
        <end position="642"/>
    </location>
</feature>
<accession>A0A0N5API2</accession>
<dbReference type="InterPro" id="IPR032675">
    <property type="entry name" value="LRR_dom_sf"/>
</dbReference>
<dbReference type="PROSITE" id="PS51450">
    <property type="entry name" value="LRR"/>
    <property type="match status" value="5"/>
</dbReference>
<dbReference type="GO" id="GO:0098887">
    <property type="term" value="P:neurotransmitter receptor transport, endosome to postsynaptic membrane"/>
    <property type="evidence" value="ECO:0007669"/>
    <property type="project" value="TreeGrafter"/>
</dbReference>
<dbReference type="Pfam" id="PF13855">
    <property type="entry name" value="LRR_8"/>
    <property type="match status" value="2"/>
</dbReference>
<dbReference type="Pfam" id="PF00595">
    <property type="entry name" value="PDZ"/>
    <property type="match status" value="2"/>
</dbReference>
<dbReference type="SMART" id="SM00364">
    <property type="entry name" value="LRR_BAC"/>
    <property type="match status" value="10"/>
</dbReference>
<dbReference type="InterPro" id="IPR050614">
    <property type="entry name" value="Synaptic_Scaffolding_LAP-MAGUK"/>
</dbReference>
<dbReference type="Pfam" id="PF00560">
    <property type="entry name" value="LRR_1"/>
    <property type="match status" value="1"/>
</dbReference>
<dbReference type="GO" id="GO:0045197">
    <property type="term" value="P:establishment or maintenance of epithelial cell apical/basal polarity"/>
    <property type="evidence" value="ECO:0007669"/>
    <property type="project" value="TreeGrafter"/>
</dbReference>
<name>A0A0N5API2_9BILA</name>
<reference evidence="6" key="1">
    <citation type="submission" date="2017-02" db="UniProtKB">
        <authorList>
            <consortium name="WormBaseParasite"/>
        </authorList>
    </citation>
    <scope>IDENTIFICATION</scope>
</reference>
<dbReference type="GO" id="GO:0045211">
    <property type="term" value="C:postsynaptic membrane"/>
    <property type="evidence" value="ECO:0007669"/>
    <property type="project" value="TreeGrafter"/>
</dbReference>
<keyword evidence="5" id="KW-1185">Reference proteome</keyword>
<protein>
    <submittedName>
        <fullName evidence="6">Protein lap1</fullName>
    </submittedName>
</protein>
<dbReference type="Proteomes" id="UP000046393">
    <property type="component" value="Unplaced"/>
</dbReference>
<evidence type="ECO:0000259" key="4">
    <source>
        <dbReference type="PROSITE" id="PS50106"/>
    </source>
</evidence>
<dbReference type="Pfam" id="PF23598">
    <property type="entry name" value="LRR_14"/>
    <property type="match status" value="1"/>
</dbReference>
<organism evidence="5 6">
    <name type="scientific">Syphacia muris</name>
    <dbReference type="NCBI Taxonomy" id="451379"/>
    <lineage>
        <taxon>Eukaryota</taxon>
        <taxon>Metazoa</taxon>
        <taxon>Ecdysozoa</taxon>
        <taxon>Nematoda</taxon>
        <taxon>Chromadorea</taxon>
        <taxon>Rhabditida</taxon>
        <taxon>Spirurina</taxon>
        <taxon>Oxyuridomorpha</taxon>
        <taxon>Oxyuroidea</taxon>
        <taxon>Oxyuridae</taxon>
        <taxon>Syphacia</taxon>
    </lineage>
</organism>